<keyword evidence="1" id="KW-0812">Transmembrane</keyword>
<dbReference type="InterPro" id="IPR023155">
    <property type="entry name" value="Cyt_c-552/4"/>
</dbReference>
<keyword evidence="1" id="KW-0472">Membrane</keyword>
<feature type="transmembrane region" description="Helical" evidence="1">
    <location>
        <begin position="178"/>
        <end position="196"/>
    </location>
</feature>
<dbReference type="EMBL" id="SJPL01000001">
    <property type="protein sequence ID" value="TWT69419.1"/>
    <property type="molecule type" value="Genomic_DNA"/>
</dbReference>
<keyword evidence="4" id="KW-1185">Reference proteome</keyword>
<dbReference type="InterPro" id="IPR011990">
    <property type="entry name" value="TPR-like_helical_dom_sf"/>
</dbReference>
<comment type="caution">
    <text evidence="3">The sequence shown here is derived from an EMBL/GenBank/DDBJ whole genome shotgun (WGS) entry which is preliminary data.</text>
</comment>
<feature type="transmembrane region" description="Helical" evidence="1">
    <location>
        <begin position="116"/>
        <end position="136"/>
    </location>
</feature>
<sequence length="956" mass="106660">MSETNAPTPPTDISEKEQPVARKPVAKRVITPRLRVMLVIVLALFGILAANGLYLTSVTWIQHFTGRVLEDHFYQLMFLGHIGLGLLLIVPTLVFGFAHMWRARNRRNRRAVRIGYGLLVVAIVILISGVLLTRLGGFRIVDPSARRLVYWMHLVAPLVAIWLYWLHRLVGPRIKWHVGRRVALVIAGFVAVMVGFQASDATISDDSGPEEGRAYFLPSLAKTATGNFIASQTLMNDDYCLRCHEDIYDSWLHSAHKLSSFNNPAYRASVRETRQVASDHSGTVKAARFCAGCHDPVPFFAGEFDNPDYDDVANPTAHAGITCVSCHAIQSIDSDRGNADYTIDEPKHYPFTYSDNEWLQSLNELMVQAKPAFHKREMLKPFHKTDQFCGTCHKVFLPGELTQYKEFLRGQNHYDSYLLSGVSGHGARSFYYPKVAQTNCNGCHMPPMASDGFGARYSDELESLAVHNHHFPSANSALSHWFGDTDGIAAHEKILKGSLRVDLFGIRRGESIDAELVAPLGPELPELEPGQTYLIETVLRTLTLGHHFTQGTTDSNQVWVEFLVHDGDKLIGASGQRDEREVVDPWSHFVNNFILDRHGNRINRRNAQDIFTPLYNHQIPPGAGQTIHYRLDVPEDVGDTLRISARLLYRKFDTEYLDYIRADRDPDRDPLDLGRVGDPNDLPIIEIARDEITLAIAGGDGTAVASKQFIPTWQRFNDYGIGLLLKGKAELKQAAEAFASVQRMGRYDGPLNLARVQFTEGDLTGATESLAVAATMDPPPPAWTHAWLSGMVNRQQGNLEQAAESLESVLNTRVPSRGFDFSKDYVVRNELGLALIDLAQRSEIMGDEDQAQKWYAQAEDHFHQVIDIDAENVTAHANLAEIYAATGQTESADRHRILHERYKPDDNAAEVAIPVARRQYPAANRAAEKVVIYDLGRDFVSPGEAETLTATGATSR</sequence>
<evidence type="ECO:0000256" key="1">
    <source>
        <dbReference type="SAM" id="Phobius"/>
    </source>
</evidence>
<gene>
    <name evidence="3" type="ORF">Pan14r_17050</name>
</gene>
<dbReference type="InterPro" id="IPR036280">
    <property type="entry name" value="Multihaem_cyt_sf"/>
</dbReference>
<feature type="domain" description="Cytochrome c-552/4" evidence="2">
    <location>
        <begin position="240"/>
        <end position="327"/>
    </location>
</feature>
<feature type="transmembrane region" description="Helical" evidence="1">
    <location>
        <begin position="148"/>
        <end position="166"/>
    </location>
</feature>
<dbReference type="AlphaFoldDB" id="A0A5C5Y3N5"/>
<protein>
    <recommendedName>
        <fullName evidence="2">Cytochrome c-552/4 domain-containing protein</fullName>
    </recommendedName>
</protein>
<name>A0A5C5Y3N5_9PLAN</name>
<dbReference type="SUPFAM" id="SSF48452">
    <property type="entry name" value="TPR-like"/>
    <property type="match status" value="1"/>
</dbReference>
<dbReference type="RefSeq" id="WP_231598422.1">
    <property type="nucleotide sequence ID" value="NZ_SJPL01000001.1"/>
</dbReference>
<dbReference type="Gene3D" id="1.25.40.10">
    <property type="entry name" value="Tetratricopeptide repeat domain"/>
    <property type="match status" value="2"/>
</dbReference>
<dbReference type="Pfam" id="PF14559">
    <property type="entry name" value="TPR_19"/>
    <property type="match status" value="1"/>
</dbReference>
<dbReference type="SUPFAM" id="SSF48695">
    <property type="entry name" value="Multiheme cytochromes"/>
    <property type="match status" value="1"/>
</dbReference>
<proteinExistence type="predicted"/>
<feature type="transmembrane region" description="Helical" evidence="1">
    <location>
        <begin position="36"/>
        <end position="61"/>
    </location>
</feature>
<dbReference type="Proteomes" id="UP000317238">
    <property type="component" value="Unassembled WGS sequence"/>
</dbReference>
<reference evidence="3 4" key="1">
    <citation type="submission" date="2019-02" db="EMBL/GenBank/DDBJ databases">
        <title>Deep-cultivation of Planctomycetes and their phenomic and genomic characterization uncovers novel biology.</title>
        <authorList>
            <person name="Wiegand S."/>
            <person name="Jogler M."/>
            <person name="Boedeker C."/>
            <person name="Pinto D."/>
            <person name="Vollmers J."/>
            <person name="Rivas-Marin E."/>
            <person name="Kohn T."/>
            <person name="Peeters S.H."/>
            <person name="Heuer A."/>
            <person name="Rast P."/>
            <person name="Oberbeckmann S."/>
            <person name="Bunk B."/>
            <person name="Jeske O."/>
            <person name="Meyerdierks A."/>
            <person name="Storesund J.E."/>
            <person name="Kallscheuer N."/>
            <person name="Luecker S."/>
            <person name="Lage O.M."/>
            <person name="Pohl T."/>
            <person name="Merkel B.J."/>
            <person name="Hornburger P."/>
            <person name="Mueller R.-W."/>
            <person name="Bruemmer F."/>
            <person name="Labrenz M."/>
            <person name="Spormann A.M."/>
            <person name="Op Den Camp H."/>
            <person name="Overmann J."/>
            <person name="Amann R."/>
            <person name="Jetten M.S.M."/>
            <person name="Mascher T."/>
            <person name="Medema M.H."/>
            <person name="Devos D.P."/>
            <person name="Kaster A.-K."/>
            <person name="Ovreas L."/>
            <person name="Rohde M."/>
            <person name="Galperin M.Y."/>
            <person name="Jogler C."/>
        </authorList>
    </citation>
    <scope>NUCLEOTIDE SEQUENCE [LARGE SCALE GENOMIC DNA]</scope>
    <source>
        <strain evidence="3 4">Pan14r</strain>
    </source>
</reference>
<dbReference type="Gene3D" id="1.10.1130.10">
    <property type="entry name" value="Flavocytochrome C3, Chain A"/>
    <property type="match status" value="1"/>
</dbReference>
<feature type="transmembrane region" description="Helical" evidence="1">
    <location>
        <begin position="73"/>
        <end position="95"/>
    </location>
</feature>
<evidence type="ECO:0000313" key="4">
    <source>
        <dbReference type="Proteomes" id="UP000317238"/>
    </source>
</evidence>
<evidence type="ECO:0000259" key="2">
    <source>
        <dbReference type="Pfam" id="PF13435"/>
    </source>
</evidence>
<accession>A0A5C5Y3N5</accession>
<dbReference type="Pfam" id="PF13435">
    <property type="entry name" value="Cytochrome_C554"/>
    <property type="match status" value="1"/>
</dbReference>
<evidence type="ECO:0000313" key="3">
    <source>
        <dbReference type="EMBL" id="TWT69419.1"/>
    </source>
</evidence>
<organism evidence="3 4">
    <name type="scientific">Crateriforma conspicua</name>
    <dbReference type="NCBI Taxonomy" id="2527996"/>
    <lineage>
        <taxon>Bacteria</taxon>
        <taxon>Pseudomonadati</taxon>
        <taxon>Planctomycetota</taxon>
        <taxon>Planctomycetia</taxon>
        <taxon>Planctomycetales</taxon>
        <taxon>Planctomycetaceae</taxon>
        <taxon>Crateriforma</taxon>
    </lineage>
</organism>
<keyword evidence="1" id="KW-1133">Transmembrane helix</keyword>